<feature type="domain" description="Domain of unknown function DB" evidence="2">
    <location>
        <begin position="91"/>
        <end position="193"/>
    </location>
</feature>
<evidence type="ECO:0000259" key="2">
    <source>
        <dbReference type="Pfam" id="PF01682"/>
    </source>
</evidence>
<evidence type="ECO:0000313" key="4">
    <source>
        <dbReference type="WBParaSite" id="Pan_g7150.t1"/>
    </source>
</evidence>
<accession>A0A7E4W3S8</accession>
<sequence>MQLTLALIALFAIAVPVSEACFAAGVCGGGCPPPIPSVGCSGGCGRGYGCGQFGCYQVRARARTSKTLSIGSEEEEEAEKPQTPDEKFRACCLDRKLPDNCLNKCSYTSFNRQALQNMYFRTDSCPMQAAADIQFCAAQGRDHTACCARNGVAATLAGPKCLLFCDQRPGNVTQLDMSYMPCFDRFDSMTSCFLNDANKNVA</sequence>
<evidence type="ECO:0000256" key="1">
    <source>
        <dbReference type="SAM" id="SignalP"/>
    </source>
</evidence>
<reference evidence="4" key="2">
    <citation type="submission" date="2020-10" db="UniProtKB">
        <authorList>
            <consortium name="WormBaseParasite"/>
        </authorList>
    </citation>
    <scope>IDENTIFICATION</scope>
</reference>
<name>A0A7E4W3S8_PANRE</name>
<proteinExistence type="predicted"/>
<dbReference type="Proteomes" id="UP000492821">
    <property type="component" value="Unassembled WGS sequence"/>
</dbReference>
<keyword evidence="1" id="KW-0732">Signal</keyword>
<dbReference type="PANTHER" id="PTHR46705:SF9">
    <property type="entry name" value="DOMAIN OF UNKNOWN FUNCTION DB DOMAIN-CONTAINING PROTEIN"/>
    <property type="match status" value="1"/>
</dbReference>
<feature type="signal peptide" evidence="1">
    <location>
        <begin position="1"/>
        <end position="20"/>
    </location>
</feature>
<dbReference type="PANTHER" id="PTHR46705">
    <property type="entry name" value="PROTEIN CBG09805"/>
    <property type="match status" value="1"/>
</dbReference>
<feature type="chain" id="PRO_5028916353" evidence="1">
    <location>
        <begin position="21"/>
        <end position="202"/>
    </location>
</feature>
<keyword evidence="3" id="KW-1185">Reference proteome</keyword>
<organism evidence="3 4">
    <name type="scientific">Panagrellus redivivus</name>
    <name type="common">Microworm</name>
    <dbReference type="NCBI Taxonomy" id="6233"/>
    <lineage>
        <taxon>Eukaryota</taxon>
        <taxon>Metazoa</taxon>
        <taxon>Ecdysozoa</taxon>
        <taxon>Nematoda</taxon>
        <taxon>Chromadorea</taxon>
        <taxon>Rhabditida</taxon>
        <taxon>Tylenchina</taxon>
        <taxon>Panagrolaimomorpha</taxon>
        <taxon>Panagrolaimoidea</taxon>
        <taxon>Panagrolaimidae</taxon>
        <taxon>Panagrellus</taxon>
    </lineage>
</organism>
<dbReference type="AlphaFoldDB" id="A0A7E4W3S8"/>
<evidence type="ECO:0000313" key="3">
    <source>
        <dbReference type="Proteomes" id="UP000492821"/>
    </source>
</evidence>
<dbReference type="Pfam" id="PF01682">
    <property type="entry name" value="DB"/>
    <property type="match status" value="1"/>
</dbReference>
<protein>
    <submittedName>
        <fullName evidence="4">DB domain-containing protein</fullName>
    </submittedName>
</protein>
<reference evidence="3" key="1">
    <citation type="journal article" date="2013" name="Genetics">
        <title>The draft genome and transcriptome of Panagrellus redivivus are shaped by the harsh demands of a free-living lifestyle.</title>
        <authorList>
            <person name="Srinivasan J."/>
            <person name="Dillman A.R."/>
            <person name="Macchietto M.G."/>
            <person name="Heikkinen L."/>
            <person name="Lakso M."/>
            <person name="Fracchia K.M."/>
            <person name="Antoshechkin I."/>
            <person name="Mortazavi A."/>
            <person name="Wong G."/>
            <person name="Sternberg P.W."/>
        </authorList>
    </citation>
    <scope>NUCLEOTIDE SEQUENCE [LARGE SCALE GENOMIC DNA]</scope>
    <source>
        <strain evidence="3">MT8872</strain>
    </source>
</reference>
<dbReference type="WBParaSite" id="Pan_g7150.t1">
    <property type="protein sequence ID" value="Pan_g7150.t1"/>
    <property type="gene ID" value="Pan_g7150"/>
</dbReference>
<dbReference type="InterPro" id="IPR002602">
    <property type="entry name" value="DB"/>
</dbReference>